<comment type="caution">
    <text evidence="1">The sequence shown here is derived from an EMBL/GenBank/DDBJ whole genome shotgun (WGS) entry which is preliminary data.</text>
</comment>
<protein>
    <submittedName>
        <fullName evidence="1">Uncharacterized protein</fullName>
    </submittedName>
</protein>
<evidence type="ECO:0000313" key="1">
    <source>
        <dbReference type="EMBL" id="GAG20992.1"/>
    </source>
</evidence>
<dbReference type="EMBL" id="BARS01031690">
    <property type="protein sequence ID" value="GAG20992.1"/>
    <property type="molecule type" value="Genomic_DNA"/>
</dbReference>
<name>X0WCS9_9ZZZZ</name>
<dbReference type="AlphaFoldDB" id="X0WCS9"/>
<organism evidence="1">
    <name type="scientific">marine sediment metagenome</name>
    <dbReference type="NCBI Taxonomy" id="412755"/>
    <lineage>
        <taxon>unclassified sequences</taxon>
        <taxon>metagenomes</taxon>
        <taxon>ecological metagenomes</taxon>
    </lineage>
</organism>
<dbReference type="Gene3D" id="1.25.40.10">
    <property type="entry name" value="Tetratricopeptide repeat domain"/>
    <property type="match status" value="1"/>
</dbReference>
<proteinExistence type="predicted"/>
<gene>
    <name evidence="1" type="ORF">S01H1_49282</name>
</gene>
<feature type="non-terminal residue" evidence="1">
    <location>
        <position position="1"/>
    </location>
</feature>
<accession>X0WCS9</accession>
<dbReference type="InterPro" id="IPR011990">
    <property type="entry name" value="TPR-like_helical_dom_sf"/>
</dbReference>
<feature type="non-terminal residue" evidence="1">
    <location>
        <position position="262"/>
    </location>
</feature>
<dbReference type="SUPFAM" id="SSF48452">
    <property type="entry name" value="TPR-like"/>
    <property type="match status" value="1"/>
</dbReference>
<sequence length="262" mass="29362">CNEVWNYRTGLSVKSISVDDLDNDGYYEVAIGSADRKLYVFGSKEHVMGSSAEESYSEAQKLYLEGKYEMALNYSRNAKELYLELNDSRGVSRAERLMEQIEGAIENEGNELETANRYYSLAENLSNSGDYLSASKNLKTAIAKYSLLSEVDLLSKADSLLEKTNSMVALTADSIYNNGSQKHSEREYMGAISILEDAREHYFWVKDKSGSRNSAQLIADSYHELARQQLNAGNPEEANAYSQRARSLYLCLDNEGAKGRIP</sequence>
<reference evidence="1" key="1">
    <citation type="journal article" date="2014" name="Front. Microbiol.">
        <title>High frequency of phylogenetically diverse reductive dehalogenase-homologous genes in deep subseafloor sedimentary metagenomes.</title>
        <authorList>
            <person name="Kawai M."/>
            <person name="Futagami T."/>
            <person name="Toyoda A."/>
            <person name="Takaki Y."/>
            <person name="Nishi S."/>
            <person name="Hori S."/>
            <person name="Arai W."/>
            <person name="Tsubouchi T."/>
            <person name="Morono Y."/>
            <person name="Uchiyama I."/>
            <person name="Ito T."/>
            <person name="Fujiyama A."/>
            <person name="Inagaki F."/>
            <person name="Takami H."/>
        </authorList>
    </citation>
    <scope>NUCLEOTIDE SEQUENCE</scope>
    <source>
        <strain evidence="1">Expedition CK06-06</strain>
    </source>
</reference>